<organism evidence="3 4">
    <name type="scientific">Quercus lobata</name>
    <name type="common">Valley oak</name>
    <dbReference type="NCBI Taxonomy" id="97700"/>
    <lineage>
        <taxon>Eukaryota</taxon>
        <taxon>Viridiplantae</taxon>
        <taxon>Streptophyta</taxon>
        <taxon>Embryophyta</taxon>
        <taxon>Tracheophyta</taxon>
        <taxon>Spermatophyta</taxon>
        <taxon>Magnoliopsida</taxon>
        <taxon>eudicotyledons</taxon>
        <taxon>Gunneridae</taxon>
        <taxon>Pentapetalae</taxon>
        <taxon>rosids</taxon>
        <taxon>fabids</taxon>
        <taxon>Fagales</taxon>
        <taxon>Fagaceae</taxon>
        <taxon>Quercus</taxon>
    </lineage>
</organism>
<sequence>MSVSNEEPEIISLCDDLVEDLVHVEPKIVENQNNVDLPMNDLNQSFASKWPLEPCLDMVFNDLEDAHACYKAYARRKGFSIRINHKWSSKEDKSLVGVEYICWREGFRHKSYENKERKDPKPAKTRMGCKAMMSLKKKEEARIVTKFVDNHNHELLTPMSTSLLRGHRVISRAQKNLIDTLNESSVPTRKIMSVLSNESGGDYNVGCVAVDVQNYLGSKRRKLLQDGDTWLEAMLGRAPSTIITDDDKAMEVGSQSMKKYEHLDLALQKVHVELLAMHDIDDLVSSDNTILNSQVLSNLPGALQDPPYVLSKGRPKSLRQKNPKENQPTKKRKCSICKETGHVRRTCPSISFVQDSLPSMRYPPTSSTSMPQGPHSSSLWIVRCHSPTIPREVKYRQDFVQRKWIT</sequence>
<dbReference type="PANTHER" id="PTHR47718">
    <property type="entry name" value="OS01G0519700 PROTEIN"/>
    <property type="match status" value="1"/>
</dbReference>
<evidence type="ECO:0000256" key="1">
    <source>
        <dbReference type="SAM" id="MobiDB-lite"/>
    </source>
</evidence>
<evidence type="ECO:0000259" key="2">
    <source>
        <dbReference type="SMART" id="SM00343"/>
    </source>
</evidence>
<feature type="domain" description="CCHC-type" evidence="2">
    <location>
        <begin position="333"/>
        <end position="349"/>
    </location>
</feature>
<dbReference type="InterPro" id="IPR036875">
    <property type="entry name" value="Znf_CCHC_sf"/>
</dbReference>
<dbReference type="SUPFAM" id="SSF57756">
    <property type="entry name" value="Retrovirus zinc finger-like domains"/>
    <property type="match status" value="1"/>
</dbReference>
<evidence type="ECO:0000313" key="4">
    <source>
        <dbReference type="Proteomes" id="UP000594261"/>
    </source>
</evidence>
<dbReference type="SMART" id="SM00343">
    <property type="entry name" value="ZnF_C2HC"/>
    <property type="match status" value="1"/>
</dbReference>
<evidence type="ECO:0000313" key="3">
    <source>
        <dbReference type="EnsemblPlants" id="QL07p037207:mrna"/>
    </source>
</evidence>
<accession>A0A7N2R804</accession>
<dbReference type="OMA" id="VEYICWR"/>
<dbReference type="PANTHER" id="PTHR47718:SF7">
    <property type="entry name" value="PROTEIN FAR1-RELATED SEQUENCE"/>
    <property type="match status" value="1"/>
</dbReference>
<dbReference type="Gramene" id="QL07p037207:mrna">
    <property type="protein sequence ID" value="QL07p037207:mrna"/>
    <property type="gene ID" value="QL07p037207"/>
</dbReference>
<dbReference type="InterPro" id="IPR004330">
    <property type="entry name" value="FAR1_DNA_bnd_dom"/>
</dbReference>
<protein>
    <recommendedName>
        <fullName evidence="2">CCHC-type domain-containing protein</fullName>
    </recommendedName>
</protein>
<keyword evidence="4" id="KW-1185">Reference proteome</keyword>
<dbReference type="InParanoid" id="A0A7N2R804"/>
<dbReference type="Pfam" id="PF03101">
    <property type="entry name" value="FAR1"/>
    <property type="match status" value="1"/>
</dbReference>
<dbReference type="InterPro" id="IPR001878">
    <property type="entry name" value="Znf_CCHC"/>
</dbReference>
<proteinExistence type="predicted"/>
<dbReference type="GO" id="GO:0003676">
    <property type="term" value="F:nucleic acid binding"/>
    <property type="evidence" value="ECO:0007669"/>
    <property type="project" value="InterPro"/>
</dbReference>
<feature type="region of interest" description="Disordered" evidence="1">
    <location>
        <begin position="304"/>
        <end position="332"/>
    </location>
</feature>
<dbReference type="Gene3D" id="4.10.60.10">
    <property type="entry name" value="Zinc finger, CCHC-type"/>
    <property type="match status" value="1"/>
</dbReference>
<dbReference type="Proteomes" id="UP000594261">
    <property type="component" value="Chromosome 7"/>
</dbReference>
<dbReference type="EnsemblPlants" id="QL07p037207:mrna">
    <property type="protein sequence ID" value="QL07p037207:mrna"/>
    <property type="gene ID" value="QL07p037207"/>
</dbReference>
<reference evidence="3 4" key="1">
    <citation type="journal article" date="2016" name="G3 (Bethesda)">
        <title>First Draft Assembly and Annotation of the Genome of a California Endemic Oak Quercus lobata Nee (Fagaceae).</title>
        <authorList>
            <person name="Sork V.L."/>
            <person name="Fitz-Gibbon S.T."/>
            <person name="Puiu D."/>
            <person name="Crepeau M."/>
            <person name="Gugger P.F."/>
            <person name="Sherman R."/>
            <person name="Stevens K."/>
            <person name="Langley C.H."/>
            <person name="Pellegrini M."/>
            <person name="Salzberg S.L."/>
        </authorList>
    </citation>
    <scope>NUCLEOTIDE SEQUENCE [LARGE SCALE GENOMIC DNA]</scope>
    <source>
        <strain evidence="3 4">cv. SW786</strain>
    </source>
</reference>
<dbReference type="EMBL" id="LRBV02000007">
    <property type="status" value="NOT_ANNOTATED_CDS"/>
    <property type="molecule type" value="Genomic_DNA"/>
</dbReference>
<name>A0A7N2R804_QUELO</name>
<reference evidence="3" key="2">
    <citation type="submission" date="2021-01" db="UniProtKB">
        <authorList>
            <consortium name="EnsemblPlants"/>
        </authorList>
    </citation>
    <scope>IDENTIFICATION</scope>
</reference>
<dbReference type="AlphaFoldDB" id="A0A7N2R804"/>
<dbReference type="GO" id="GO:0008270">
    <property type="term" value="F:zinc ion binding"/>
    <property type="evidence" value="ECO:0007669"/>
    <property type="project" value="InterPro"/>
</dbReference>